<sequence length="148" mass="17181">MKISDEIKTNFKDNSHMAIVNVMYTANWLRDLNKEILKEDKLLPQHYNVLRIVNGRHPEPTCPGDIKKVMLDKGPDITRLIDKLVNMGLLDRCLNAENRRSMDITISELGQTILKKLTIKMDKVRQKHFGLTEDESLQLSELLDKARR</sequence>
<evidence type="ECO:0000313" key="2">
    <source>
        <dbReference type="EMBL" id="SHK00460.1"/>
    </source>
</evidence>
<dbReference type="Gene3D" id="1.10.10.10">
    <property type="entry name" value="Winged helix-like DNA-binding domain superfamily/Winged helix DNA-binding domain"/>
    <property type="match status" value="1"/>
</dbReference>
<keyword evidence="2" id="KW-0238">DNA-binding</keyword>
<protein>
    <submittedName>
        <fullName evidence="2">DNA-binding transcriptional regulator, MarR family</fullName>
    </submittedName>
</protein>
<evidence type="ECO:0000313" key="3">
    <source>
        <dbReference type="Proteomes" id="UP000184474"/>
    </source>
</evidence>
<organism evidence="2 3">
    <name type="scientific">Reichenbachiella agariperforans</name>
    <dbReference type="NCBI Taxonomy" id="156994"/>
    <lineage>
        <taxon>Bacteria</taxon>
        <taxon>Pseudomonadati</taxon>
        <taxon>Bacteroidota</taxon>
        <taxon>Cytophagia</taxon>
        <taxon>Cytophagales</taxon>
        <taxon>Reichenbachiellaceae</taxon>
        <taxon>Reichenbachiella</taxon>
    </lineage>
</organism>
<dbReference type="SMART" id="SM00347">
    <property type="entry name" value="HTH_MARR"/>
    <property type="match status" value="1"/>
</dbReference>
<feature type="domain" description="HTH marR-type" evidence="1">
    <location>
        <begin position="1"/>
        <end position="148"/>
    </location>
</feature>
<dbReference type="AlphaFoldDB" id="A0A1M6NXT2"/>
<dbReference type="SUPFAM" id="SSF46785">
    <property type="entry name" value="Winged helix' DNA-binding domain"/>
    <property type="match status" value="1"/>
</dbReference>
<dbReference type="GO" id="GO:0003677">
    <property type="term" value="F:DNA binding"/>
    <property type="evidence" value="ECO:0007669"/>
    <property type="project" value="UniProtKB-KW"/>
</dbReference>
<name>A0A1M6NXT2_REIAG</name>
<dbReference type="EMBL" id="FRAA01000002">
    <property type="protein sequence ID" value="SHK00460.1"/>
    <property type="molecule type" value="Genomic_DNA"/>
</dbReference>
<dbReference type="GO" id="GO:0006950">
    <property type="term" value="P:response to stress"/>
    <property type="evidence" value="ECO:0007669"/>
    <property type="project" value="TreeGrafter"/>
</dbReference>
<dbReference type="Proteomes" id="UP000184474">
    <property type="component" value="Unassembled WGS sequence"/>
</dbReference>
<dbReference type="STRING" id="156994.SAMN04488028_102458"/>
<keyword evidence="3" id="KW-1185">Reference proteome</keyword>
<dbReference type="PANTHER" id="PTHR33164:SF43">
    <property type="entry name" value="HTH-TYPE TRANSCRIPTIONAL REPRESSOR YETL"/>
    <property type="match status" value="1"/>
</dbReference>
<proteinExistence type="predicted"/>
<dbReference type="InterPro" id="IPR039422">
    <property type="entry name" value="MarR/SlyA-like"/>
</dbReference>
<dbReference type="PANTHER" id="PTHR33164">
    <property type="entry name" value="TRANSCRIPTIONAL REGULATOR, MARR FAMILY"/>
    <property type="match status" value="1"/>
</dbReference>
<dbReference type="PROSITE" id="PS50995">
    <property type="entry name" value="HTH_MARR_2"/>
    <property type="match status" value="1"/>
</dbReference>
<dbReference type="InterPro" id="IPR036390">
    <property type="entry name" value="WH_DNA-bd_sf"/>
</dbReference>
<dbReference type="InterPro" id="IPR000835">
    <property type="entry name" value="HTH_MarR-typ"/>
</dbReference>
<evidence type="ECO:0000259" key="1">
    <source>
        <dbReference type="PROSITE" id="PS50995"/>
    </source>
</evidence>
<dbReference type="RefSeq" id="WP_073121472.1">
    <property type="nucleotide sequence ID" value="NZ_FRAA01000002.1"/>
</dbReference>
<reference evidence="3" key="1">
    <citation type="submission" date="2016-11" db="EMBL/GenBank/DDBJ databases">
        <authorList>
            <person name="Varghese N."/>
            <person name="Submissions S."/>
        </authorList>
    </citation>
    <scope>NUCLEOTIDE SEQUENCE [LARGE SCALE GENOMIC DNA]</scope>
    <source>
        <strain evidence="3">DSM 26134</strain>
    </source>
</reference>
<dbReference type="GO" id="GO:0003700">
    <property type="term" value="F:DNA-binding transcription factor activity"/>
    <property type="evidence" value="ECO:0007669"/>
    <property type="project" value="InterPro"/>
</dbReference>
<dbReference type="PRINTS" id="PR00598">
    <property type="entry name" value="HTHMARR"/>
</dbReference>
<accession>A0A1M6NXT2</accession>
<dbReference type="InterPro" id="IPR036388">
    <property type="entry name" value="WH-like_DNA-bd_sf"/>
</dbReference>
<gene>
    <name evidence="2" type="ORF">SAMN04488028_102458</name>
</gene>